<dbReference type="GO" id="GO:0004430">
    <property type="term" value="F:1-phosphatidylinositol 4-kinase activity"/>
    <property type="evidence" value="ECO:0000318"/>
    <property type="project" value="GO_Central"/>
</dbReference>
<dbReference type="GO" id="GO:0005524">
    <property type="term" value="F:ATP binding"/>
    <property type="evidence" value="ECO:0007669"/>
    <property type="project" value="UniProtKB-UniRule"/>
</dbReference>
<dbReference type="GO" id="GO:0005802">
    <property type="term" value="C:trans-Golgi network"/>
    <property type="evidence" value="ECO:0000318"/>
    <property type="project" value="GO_Central"/>
</dbReference>
<dbReference type="GO" id="GO:0007030">
    <property type="term" value="P:Golgi organization"/>
    <property type="evidence" value="ECO:0000318"/>
    <property type="project" value="GO_Central"/>
</dbReference>
<comment type="subcellular location">
    <subcellularLocation>
        <location evidence="2">Cell membrane</location>
    </subcellularLocation>
    <subcellularLocation>
        <location evidence="4">Cytoplasm</location>
        <location evidence="4">Cytosol</location>
    </subcellularLocation>
    <subcellularLocation>
        <location evidence="1">Early endosome membrane</location>
    </subcellularLocation>
    <subcellularLocation>
        <location evidence="5">Endoplasmic reticulum membrane</location>
    </subcellularLocation>
    <subcellularLocation>
        <location evidence="3">Golgi apparatus membrane</location>
        <topology evidence="3">Peripheral membrane protein</topology>
    </subcellularLocation>
    <subcellularLocation>
        <location evidence="19">Membrane</location>
        <topology evidence="19">Peripheral membrane protein</topology>
    </subcellularLocation>
</comment>
<evidence type="ECO:0000256" key="13">
    <source>
        <dbReference type="ARBA" id="ARBA00022824"/>
    </source>
</evidence>
<evidence type="ECO:0000256" key="19">
    <source>
        <dbReference type="RuleBase" id="RU367084"/>
    </source>
</evidence>
<keyword evidence="10 19" id="KW-0547">Nucleotide-binding</keyword>
<evidence type="ECO:0000256" key="12">
    <source>
        <dbReference type="ARBA" id="ARBA00022777"/>
    </source>
</evidence>
<accession>A0A3B3HZS7</accession>
<dbReference type="AlphaFoldDB" id="A0A3B3HZS7"/>
<evidence type="ECO:0000256" key="1">
    <source>
        <dbReference type="ARBA" id="ARBA00004146"/>
    </source>
</evidence>
<evidence type="ECO:0000313" key="21">
    <source>
        <dbReference type="Ensembl" id="ENSORLP00000036968.1"/>
    </source>
</evidence>
<keyword evidence="15" id="KW-0333">Golgi apparatus</keyword>
<keyword evidence="13" id="KW-0256">Endoplasmic reticulum</keyword>
<organism evidence="21 22">
    <name type="scientific">Oryzias latipes</name>
    <name type="common">Japanese rice fish</name>
    <name type="synonym">Japanese killifish</name>
    <dbReference type="NCBI Taxonomy" id="8090"/>
    <lineage>
        <taxon>Eukaryota</taxon>
        <taxon>Metazoa</taxon>
        <taxon>Chordata</taxon>
        <taxon>Craniata</taxon>
        <taxon>Vertebrata</taxon>
        <taxon>Euteleostomi</taxon>
        <taxon>Actinopterygii</taxon>
        <taxon>Neopterygii</taxon>
        <taxon>Teleostei</taxon>
        <taxon>Neoteleostei</taxon>
        <taxon>Acanthomorphata</taxon>
        <taxon>Ovalentaria</taxon>
        <taxon>Atherinomorphae</taxon>
        <taxon>Beloniformes</taxon>
        <taxon>Adrianichthyidae</taxon>
        <taxon>Oryziinae</taxon>
        <taxon>Oryzias</taxon>
    </lineage>
</organism>
<dbReference type="PANTHER" id="PTHR12865">
    <property type="entry name" value="PHOSPHATIDYLINOSITOL 4-KINASE TYPE-II"/>
    <property type="match status" value="1"/>
</dbReference>
<dbReference type="Ensembl" id="ENSORLT00000032212.1">
    <property type="protein sequence ID" value="ENSORLP00000036968.1"/>
    <property type="gene ID" value="ENSORLG00000014373.2"/>
</dbReference>
<dbReference type="STRING" id="8090.ENSORLP00000036968"/>
<dbReference type="GO" id="GO:0046854">
    <property type="term" value="P:phosphatidylinositol phosphate biosynthetic process"/>
    <property type="evidence" value="ECO:0000318"/>
    <property type="project" value="GO_Central"/>
</dbReference>
<sequence length="496" mass="55864">MDILQPIRIPYSPAFTTATAMAAVVSVESKKLLIRLLLRSGRTFERSQDRLELPSGERVGRRPKHEIDIRAVCANGHAAGSPCGLSERKAFTLAVSAQNASVRLSGAHGGDFNHFPEDPEFADIIQRAEQAIEGGVCPERISQGSSGSYFVKDSKGKIIGVFKPKSEEPYGHLNPKWTKYFHKLCCPCCFGRGCLLPNQGYLSEAAASLVDTKLGLGVVPKTKVVYLASETFHYSAIDRAKSRGKKYALEKVPKVGRRFHRVGLPPKVGSFQLFVEGYREADHWLRRFEAEPLPENTRKQLQSQFERLVVLDYVIRNTDRGNDNWLIKYENPGESGEGQKEAEWPESSPDSCIKIAAIDNGLAFPFKHPDEWRAYPFHWAWLPQAKVAFSQETRELVLSRLSDMNFVQDLCEDLYELFKADKGFDKTMFERQMSVMRGQVLNLTQALKDGKSPIQLVQMPRVVVERSRSGGQGRVVTLGNAFTQTFHCKRPFFTSW</sequence>
<evidence type="ECO:0000256" key="15">
    <source>
        <dbReference type="ARBA" id="ARBA00023034"/>
    </source>
</evidence>
<dbReference type="GO" id="GO:0005789">
    <property type="term" value="C:endoplasmic reticulum membrane"/>
    <property type="evidence" value="ECO:0007669"/>
    <property type="project" value="UniProtKB-SubCell"/>
</dbReference>
<dbReference type="GO" id="GO:0007032">
    <property type="term" value="P:endosome organization"/>
    <property type="evidence" value="ECO:0000318"/>
    <property type="project" value="GO_Central"/>
</dbReference>
<name>A0A3B3HZS7_ORYLA</name>
<evidence type="ECO:0000256" key="4">
    <source>
        <dbReference type="ARBA" id="ARBA00004514"/>
    </source>
</evidence>
<protein>
    <recommendedName>
        <fullName evidence="19">Phosphatidylinositol 4-kinase type 2</fullName>
        <ecNumber evidence="19">2.7.1.67</ecNumber>
    </recommendedName>
</protein>
<evidence type="ECO:0000313" key="22">
    <source>
        <dbReference type="Proteomes" id="UP000001038"/>
    </source>
</evidence>
<keyword evidence="14 19" id="KW-0067">ATP-binding</keyword>
<dbReference type="GO" id="GO:0005768">
    <property type="term" value="C:endosome"/>
    <property type="evidence" value="ECO:0000318"/>
    <property type="project" value="GO_Central"/>
</dbReference>
<dbReference type="EC" id="2.7.1.67" evidence="19"/>
<dbReference type="GeneTree" id="ENSGT00390000010434"/>
<gene>
    <name evidence="21" type="primary">PI4K2B</name>
    <name evidence="21" type="synonym">pi4k2b</name>
</gene>
<comment type="catalytic activity">
    <reaction evidence="18">
        <text>a 1,2-diacyl-sn-glycero-3-phospho-(1D-myo-inositol) + ATP = a 1,2-diacyl-sn-glycero-3-phospho-(1D-myo-inositol 4-phosphate) + ADP + H(+)</text>
        <dbReference type="Rhea" id="RHEA:19877"/>
        <dbReference type="ChEBI" id="CHEBI:15378"/>
        <dbReference type="ChEBI" id="CHEBI:30616"/>
        <dbReference type="ChEBI" id="CHEBI:57880"/>
        <dbReference type="ChEBI" id="CHEBI:58178"/>
        <dbReference type="ChEBI" id="CHEBI:456216"/>
        <dbReference type="EC" id="2.7.1.67"/>
    </reaction>
    <physiologicalReaction direction="left-to-right" evidence="18">
        <dbReference type="Rhea" id="RHEA:19878"/>
    </physiologicalReaction>
</comment>
<keyword evidence="11" id="KW-0967">Endosome</keyword>
<dbReference type="Pfam" id="PF00454">
    <property type="entry name" value="PI3_PI4_kinase"/>
    <property type="match status" value="1"/>
</dbReference>
<keyword evidence="7" id="KW-1003">Cell membrane</keyword>
<dbReference type="InterPro" id="IPR039756">
    <property type="entry name" value="Lsb6/PI4K2"/>
</dbReference>
<dbReference type="Proteomes" id="UP000001038">
    <property type="component" value="Chromosome 1"/>
</dbReference>
<dbReference type="PANTHER" id="PTHR12865:SF6">
    <property type="entry name" value="PHOSPHATIDYLINOSITOL 4-KINASE TYPE 2-BETA"/>
    <property type="match status" value="1"/>
</dbReference>
<evidence type="ECO:0000256" key="17">
    <source>
        <dbReference type="ARBA" id="ARBA00023136"/>
    </source>
</evidence>
<reference evidence="21" key="3">
    <citation type="submission" date="2025-09" db="UniProtKB">
        <authorList>
            <consortium name="Ensembl"/>
        </authorList>
    </citation>
    <scope>IDENTIFICATION</scope>
    <source>
        <strain evidence="21">Hd-rR</strain>
    </source>
</reference>
<evidence type="ECO:0000256" key="10">
    <source>
        <dbReference type="ARBA" id="ARBA00022741"/>
    </source>
</evidence>
<comment type="similarity">
    <text evidence="6 19">Belongs to the PI3/PI4-kinase family. Type II PI4K subfamily.</text>
</comment>
<dbReference type="GO" id="GO:0031901">
    <property type="term" value="C:early endosome membrane"/>
    <property type="evidence" value="ECO:0007669"/>
    <property type="project" value="UniProtKB-SubCell"/>
</dbReference>
<feature type="domain" description="PI3K/PI4K catalytic" evidence="20">
    <location>
        <begin position="135"/>
        <end position="466"/>
    </location>
</feature>
<reference evidence="21" key="2">
    <citation type="submission" date="2025-08" db="UniProtKB">
        <authorList>
            <consortium name="Ensembl"/>
        </authorList>
    </citation>
    <scope>IDENTIFICATION</scope>
    <source>
        <strain evidence="21">Hd-rR</strain>
    </source>
</reference>
<keyword evidence="17 19" id="KW-0472">Membrane</keyword>
<dbReference type="InterPro" id="IPR000403">
    <property type="entry name" value="PI3/4_kinase_cat_dom"/>
</dbReference>
<dbReference type="Bgee" id="ENSORLG00000014373">
    <property type="expression patterns" value="Expressed in blastula and 14 other cell types or tissues"/>
</dbReference>
<evidence type="ECO:0000256" key="11">
    <source>
        <dbReference type="ARBA" id="ARBA00022753"/>
    </source>
</evidence>
<evidence type="ECO:0000256" key="16">
    <source>
        <dbReference type="ARBA" id="ARBA00023098"/>
    </source>
</evidence>
<reference evidence="21 22" key="1">
    <citation type="journal article" date="2007" name="Nature">
        <title>The medaka draft genome and insights into vertebrate genome evolution.</title>
        <authorList>
            <person name="Kasahara M."/>
            <person name="Naruse K."/>
            <person name="Sasaki S."/>
            <person name="Nakatani Y."/>
            <person name="Qu W."/>
            <person name="Ahsan B."/>
            <person name="Yamada T."/>
            <person name="Nagayasu Y."/>
            <person name="Doi K."/>
            <person name="Kasai Y."/>
            <person name="Jindo T."/>
            <person name="Kobayashi D."/>
            <person name="Shimada A."/>
            <person name="Toyoda A."/>
            <person name="Kuroki Y."/>
            <person name="Fujiyama A."/>
            <person name="Sasaki T."/>
            <person name="Shimizu A."/>
            <person name="Asakawa S."/>
            <person name="Shimizu N."/>
            <person name="Hashimoto S."/>
            <person name="Yang J."/>
            <person name="Lee Y."/>
            <person name="Matsushima K."/>
            <person name="Sugano S."/>
            <person name="Sakaizumi M."/>
            <person name="Narita T."/>
            <person name="Ohishi K."/>
            <person name="Haga S."/>
            <person name="Ohta F."/>
            <person name="Nomoto H."/>
            <person name="Nogata K."/>
            <person name="Morishita T."/>
            <person name="Endo T."/>
            <person name="Shin-I T."/>
            <person name="Takeda H."/>
            <person name="Morishita S."/>
            <person name="Kohara Y."/>
        </authorList>
    </citation>
    <scope>NUCLEOTIDE SEQUENCE [LARGE SCALE GENOMIC DNA]</scope>
    <source>
        <strain evidence="21 22">Hd-rR</strain>
    </source>
</reference>
<evidence type="ECO:0000256" key="2">
    <source>
        <dbReference type="ARBA" id="ARBA00004236"/>
    </source>
</evidence>
<evidence type="ECO:0000256" key="7">
    <source>
        <dbReference type="ARBA" id="ARBA00022475"/>
    </source>
</evidence>
<evidence type="ECO:0000256" key="9">
    <source>
        <dbReference type="ARBA" id="ARBA00022679"/>
    </source>
</evidence>
<dbReference type="GO" id="GO:0000139">
    <property type="term" value="C:Golgi membrane"/>
    <property type="evidence" value="ECO:0007669"/>
    <property type="project" value="UniProtKB-SubCell"/>
</dbReference>
<evidence type="ECO:0000256" key="3">
    <source>
        <dbReference type="ARBA" id="ARBA00004395"/>
    </source>
</evidence>
<keyword evidence="16" id="KW-0443">Lipid metabolism</keyword>
<keyword evidence="22" id="KW-1185">Reference proteome</keyword>
<dbReference type="FunCoup" id="A0A3B3HZS7">
    <property type="interactions" value="1418"/>
</dbReference>
<proteinExistence type="inferred from homology"/>
<evidence type="ECO:0000259" key="20">
    <source>
        <dbReference type="PROSITE" id="PS50290"/>
    </source>
</evidence>
<dbReference type="InParanoid" id="A0A3B3HZS7"/>
<evidence type="ECO:0000256" key="6">
    <source>
        <dbReference type="ARBA" id="ARBA00008941"/>
    </source>
</evidence>
<keyword evidence="9 19" id="KW-0808">Transferase</keyword>
<keyword evidence="12 19" id="KW-0418">Kinase</keyword>
<keyword evidence="8" id="KW-0963">Cytoplasm</keyword>
<dbReference type="GO" id="GO:0005829">
    <property type="term" value="C:cytosol"/>
    <property type="evidence" value="ECO:0007669"/>
    <property type="project" value="UniProtKB-SubCell"/>
</dbReference>
<dbReference type="GO" id="GO:0005886">
    <property type="term" value="C:plasma membrane"/>
    <property type="evidence" value="ECO:0000318"/>
    <property type="project" value="GO_Central"/>
</dbReference>
<evidence type="ECO:0000256" key="18">
    <source>
        <dbReference type="ARBA" id="ARBA00036767"/>
    </source>
</evidence>
<dbReference type="PROSITE" id="PS50290">
    <property type="entry name" value="PI3_4_KINASE_3"/>
    <property type="match status" value="1"/>
</dbReference>
<evidence type="ECO:0000256" key="14">
    <source>
        <dbReference type="ARBA" id="ARBA00022840"/>
    </source>
</evidence>
<evidence type="ECO:0000256" key="8">
    <source>
        <dbReference type="ARBA" id="ARBA00022490"/>
    </source>
</evidence>
<evidence type="ECO:0000256" key="5">
    <source>
        <dbReference type="ARBA" id="ARBA00004586"/>
    </source>
</evidence>